<dbReference type="AlphaFoldDB" id="A0A846RKW1"/>
<organism evidence="3 4">
    <name type="scientific">Arthrobacter pigmenti</name>
    <dbReference type="NCBI Taxonomy" id="271432"/>
    <lineage>
        <taxon>Bacteria</taxon>
        <taxon>Bacillati</taxon>
        <taxon>Actinomycetota</taxon>
        <taxon>Actinomycetes</taxon>
        <taxon>Micrococcales</taxon>
        <taxon>Micrococcaceae</taxon>
        <taxon>Arthrobacter</taxon>
    </lineage>
</organism>
<name>A0A846RKW1_9MICC</name>
<reference evidence="3 4" key="1">
    <citation type="submission" date="2020-03" db="EMBL/GenBank/DDBJ databases">
        <title>Sequencing the genomes of 1000 actinobacteria strains.</title>
        <authorList>
            <person name="Klenk H.-P."/>
        </authorList>
    </citation>
    <scope>NUCLEOTIDE SEQUENCE [LARGE SCALE GENOMIC DNA]</scope>
    <source>
        <strain evidence="3 4">DSM 16403</strain>
    </source>
</reference>
<keyword evidence="2" id="KW-0812">Transmembrane</keyword>
<dbReference type="RefSeq" id="WP_342450279.1">
    <property type="nucleotide sequence ID" value="NZ_JAATJL010000001.1"/>
</dbReference>
<evidence type="ECO:0000256" key="2">
    <source>
        <dbReference type="SAM" id="Phobius"/>
    </source>
</evidence>
<sequence length="343" mass="37051">MADKDENRQQGVTAEGGERRAALRGDDAPPAKTPGRSGTLPMRKASTLPDVAAYRSSAKDSDSKAQTAGTNESTPTEAQPDTTALSIRPSEEDVSRRASQRDDAVAAKPVLPRVLQVLVAVFFPVILLAAAVRAVATPLFLWVEYHRPGFPADSYGFSTEDRMTYGSYAMDYILNWAPPRYLGGLVGVNGDQLFLDSEVGHMADVKLVLSTGFVVATVLALFCIASCIFLARRYPGGIRRSLFAGAAATLVLVVGFAIAAALAWEVFFTQVHALFFADGTWTFRLDDTLIRLFPAQFWIDSAATVGALVLIVAVATVILTWPTKARREKSEATYASRRAQSQV</sequence>
<evidence type="ECO:0000313" key="3">
    <source>
        <dbReference type="EMBL" id="NJC21759.1"/>
    </source>
</evidence>
<dbReference type="Pfam" id="PF07314">
    <property type="entry name" value="Lit"/>
    <property type="match status" value="1"/>
</dbReference>
<feature type="region of interest" description="Disordered" evidence="1">
    <location>
        <begin position="1"/>
        <end position="103"/>
    </location>
</feature>
<dbReference type="EMBL" id="JAATJL010000001">
    <property type="protein sequence ID" value="NJC21759.1"/>
    <property type="molecule type" value="Genomic_DNA"/>
</dbReference>
<feature type="transmembrane region" description="Helical" evidence="2">
    <location>
        <begin position="242"/>
        <end position="264"/>
    </location>
</feature>
<dbReference type="InterPro" id="IPR010178">
    <property type="entry name" value="Lit"/>
</dbReference>
<gene>
    <name evidence="3" type="ORF">BJ994_000835</name>
</gene>
<protein>
    <submittedName>
        <fullName evidence="3">Integral membrane protein (TIGR01906 family)</fullName>
    </submittedName>
</protein>
<evidence type="ECO:0000256" key="1">
    <source>
        <dbReference type="SAM" id="MobiDB-lite"/>
    </source>
</evidence>
<accession>A0A846RKW1</accession>
<feature type="transmembrane region" description="Helical" evidence="2">
    <location>
        <begin position="117"/>
        <end position="143"/>
    </location>
</feature>
<keyword evidence="2" id="KW-1133">Transmembrane helix</keyword>
<dbReference type="Proteomes" id="UP000547458">
    <property type="component" value="Unassembled WGS sequence"/>
</dbReference>
<comment type="caution">
    <text evidence="3">The sequence shown here is derived from an EMBL/GenBank/DDBJ whole genome shotgun (WGS) entry which is preliminary data.</text>
</comment>
<feature type="transmembrane region" description="Helical" evidence="2">
    <location>
        <begin position="297"/>
        <end position="321"/>
    </location>
</feature>
<feature type="compositionally biased region" description="Polar residues" evidence="1">
    <location>
        <begin position="64"/>
        <end position="85"/>
    </location>
</feature>
<keyword evidence="2" id="KW-0472">Membrane</keyword>
<feature type="compositionally biased region" description="Basic and acidic residues" evidence="1">
    <location>
        <begin position="16"/>
        <end position="29"/>
    </location>
</feature>
<feature type="compositionally biased region" description="Basic and acidic residues" evidence="1">
    <location>
        <begin position="89"/>
        <end position="103"/>
    </location>
</feature>
<evidence type="ECO:0000313" key="4">
    <source>
        <dbReference type="Proteomes" id="UP000547458"/>
    </source>
</evidence>
<proteinExistence type="predicted"/>
<feature type="transmembrane region" description="Helical" evidence="2">
    <location>
        <begin position="207"/>
        <end position="230"/>
    </location>
</feature>
<keyword evidence="4" id="KW-1185">Reference proteome</keyword>